<dbReference type="EMBL" id="HG316454">
    <property type="protein sequence ID" value="CDF87951.1"/>
    <property type="molecule type" value="Genomic_DNA"/>
</dbReference>
<evidence type="ECO:0000259" key="1">
    <source>
        <dbReference type="Pfam" id="PF00134"/>
    </source>
</evidence>
<dbReference type="GO" id="GO:0000307">
    <property type="term" value="C:cyclin-dependent protein kinase holoenzyme complex"/>
    <property type="evidence" value="ECO:0007669"/>
    <property type="project" value="UniProtKB-ARBA"/>
</dbReference>
<proteinExistence type="predicted"/>
<dbReference type="CDD" id="cd20557">
    <property type="entry name" value="CYCLIN_ScPCL1-like"/>
    <property type="match status" value="1"/>
</dbReference>
<dbReference type="SUPFAM" id="SSF47954">
    <property type="entry name" value="Cyclin-like"/>
    <property type="match status" value="1"/>
</dbReference>
<sequence length="192" mass="22390">MTMQSPDPKQVIRLENLACFAYQTPPYKDYGSDDACTKGPPCNNAFNELLVDKLATLLQMHTMKCDVSRARRGTKSLRDFLKELLKRSQCNRRASLLAAVYFERIYQVSDELPEFGRCPRRMYLCCLILAHKFLHDKTLSLNAWRLISGLKPRELSFMERWCLGRLDYKLNIKNKELRALESKLLKLTKSHI</sequence>
<evidence type="ECO:0000313" key="3">
    <source>
        <dbReference type="Proteomes" id="UP000019375"/>
    </source>
</evidence>
<keyword evidence="3" id="KW-1185">Reference proteome</keyword>
<dbReference type="PANTHER" id="PTHR15615:SF36">
    <property type="entry name" value="PHO85 CYCLIN-5"/>
    <property type="match status" value="1"/>
</dbReference>
<dbReference type="AlphaFoldDB" id="A0A8J2T674"/>
<dbReference type="Gene3D" id="1.10.472.10">
    <property type="entry name" value="Cyclin-like"/>
    <property type="match status" value="1"/>
</dbReference>
<dbReference type="Pfam" id="PF00134">
    <property type="entry name" value="Cyclin_N"/>
    <property type="match status" value="1"/>
</dbReference>
<dbReference type="InterPro" id="IPR006671">
    <property type="entry name" value="Cyclin_N"/>
</dbReference>
<organism evidence="2 3">
    <name type="scientific">Zygosaccharomyces bailii (strain CLIB 213 / ATCC 58445 / CBS 680 / BCRC 21525 / NBRC 1098 / NCYC 1416 / NRRL Y-2227)</name>
    <dbReference type="NCBI Taxonomy" id="1333698"/>
    <lineage>
        <taxon>Eukaryota</taxon>
        <taxon>Fungi</taxon>
        <taxon>Dikarya</taxon>
        <taxon>Ascomycota</taxon>
        <taxon>Saccharomycotina</taxon>
        <taxon>Saccharomycetes</taxon>
        <taxon>Saccharomycetales</taxon>
        <taxon>Saccharomycetaceae</taxon>
        <taxon>Zygosaccharomyces</taxon>
    </lineage>
</organism>
<dbReference type="GO" id="GO:0005634">
    <property type="term" value="C:nucleus"/>
    <property type="evidence" value="ECO:0007669"/>
    <property type="project" value="TreeGrafter"/>
</dbReference>
<accession>A0A8J2T674</accession>
<gene>
    <name evidence="2" type="ORF">BN860_18162g</name>
</gene>
<dbReference type="PANTHER" id="PTHR15615">
    <property type="match status" value="1"/>
</dbReference>
<dbReference type="Proteomes" id="UP000019375">
    <property type="component" value="Unassembled WGS sequence"/>
</dbReference>
<feature type="domain" description="Cyclin N-terminal" evidence="1">
    <location>
        <begin position="72"/>
        <end position="171"/>
    </location>
</feature>
<dbReference type="InterPro" id="IPR036915">
    <property type="entry name" value="Cyclin-like_sf"/>
</dbReference>
<evidence type="ECO:0000313" key="2">
    <source>
        <dbReference type="EMBL" id="CDF87951.1"/>
    </source>
</evidence>
<reference evidence="3" key="1">
    <citation type="journal article" date="2013" name="Genome Announc.">
        <title>Genome sequence of the food spoilage yeast Zygosaccharomyces bailii CLIB 213(T).</title>
        <authorList>
            <person name="Galeote V."/>
            <person name="Bigey F."/>
            <person name="Devillers H."/>
            <person name="Neuveglise C."/>
            <person name="Dequin S."/>
        </authorList>
    </citation>
    <scope>NUCLEOTIDE SEQUENCE [LARGE SCALE GENOMIC DNA]</scope>
    <source>
        <strain evidence="3">CLIB 213 / ATCC 58445 / CBS 680 / CCRC 21525 / NBRC 1098 / NCYC 1416 / NRRL Y-2227</strain>
    </source>
</reference>
<protein>
    <submittedName>
        <fullName evidence="2">BN860_18162g1_1</fullName>
    </submittedName>
</protein>
<dbReference type="GO" id="GO:0019901">
    <property type="term" value="F:protein kinase binding"/>
    <property type="evidence" value="ECO:0007669"/>
    <property type="project" value="InterPro"/>
</dbReference>
<name>A0A8J2T674_ZYGB2</name>
<dbReference type="GO" id="GO:0016538">
    <property type="term" value="F:cyclin-dependent protein serine/threonine kinase regulator activity"/>
    <property type="evidence" value="ECO:0007669"/>
    <property type="project" value="TreeGrafter"/>
</dbReference>
<dbReference type="InterPro" id="IPR013922">
    <property type="entry name" value="Cyclin_PHO80-like"/>
</dbReference>
<dbReference type="OrthoDB" id="286814at2759"/>